<dbReference type="OrthoDB" id="280278at2"/>
<dbReference type="InterPro" id="IPR036105">
    <property type="entry name" value="DiNase_FeMo-co_biosyn_sf"/>
</dbReference>
<dbReference type="PANTHER" id="PTHR33937:SF2">
    <property type="entry name" value="DINITROGENASE IRON-MOLYBDENUM COFACTOR BIOSYNTHESIS DOMAIN-CONTAINING PROTEIN"/>
    <property type="match status" value="1"/>
</dbReference>
<dbReference type="SUPFAM" id="SSF53146">
    <property type="entry name" value="Nitrogenase accessory factor-like"/>
    <property type="match status" value="1"/>
</dbReference>
<dbReference type="InterPro" id="IPR003731">
    <property type="entry name" value="Di-Nase_FeMo-co_biosynth"/>
</dbReference>
<dbReference type="RefSeq" id="WP_002851592.1">
    <property type="nucleotide sequence ID" value="NZ_ADKM02000112.1"/>
</dbReference>
<evidence type="ECO:0000313" key="2">
    <source>
        <dbReference type="EMBL" id="EGC02058.1"/>
    </source>
</evidence>
<dbReference type="eggNOG" id="COG1433">
    <property type="taxonomic scope" value="Bacteria"/>
</dbReference>
<reference evidence="2 3" key="1">
    <citation type="submission" date="2011-02" db="EMBL/GenBank/DDBJ databases">
        <authorList>
            <person name="Nelson K.E."/>
            <person name="Sutton G."/>
            <person name="Torralba M."/>
            <person name="Durkin S."/>
            <person name="Harkins D."/>
            <person name="Montgomery R."/>
            <person name="Ziemer C."/>
            <person name="Klaassens E."/>
            <person name="Ocuiv P."/>
            <person name="Morrison M."/>
        </authorList>
    </citation>
    <scope>NUCLEOTIDE SEQUENCE [LARGE SCALE GENOMIC DNA]</scope>
    <source>
        <strain evidence="2 3">8</strain>
    </source>
</reference>
<dbReference type="STRING" id="246199.CUS_5273"/>
<name>E9SF61_RUMAL</name>
<evidence type="ECO:0000259" key="1">
    <source>
        <dbReference type="Pfam" id="PF02579"/>
    </source>
</evidence>
<comment type="caution">
    <text evidence="2">The sequence shown here is derived from an EMBL/GenBank/DDBJ whole genome shotgun (WGS) entry which is preliminary data.</text>
</comment>
<dbReference type="Pfam" id="PF02579">
    <property type="entry name" value="Nitro_FeMo-Co"/>
    <property type="match status" value="1"/>
</dbReference>
<keyword evidence="3" id="KW-1185">Reference proteome</keyword>
<evidence type="ECO:0000313" key="3">
    <source>
        <dbReference type="Proteomes" id="UP000004259"/>
    </source>
</evidence>
<dbReference type="InterPro" id="IPR051840">
    <property type="entry name" value="NifX/NifY_domain"/>
</dbReference>
<dbReference type="AlphaFoldDB" id="E9SF61"/>
<accession>E9SF61</accession>
<dbReference type="PANTHER" id="PTHR33937">
    <property type="entry name" value="IRON-MOLYBDENUM PROTEIN-RELATED-RELATED"/>
    <property type="match status" value="1"/>
</dbReference>
<dbReference type="Gene3D" id="3.30.420.130">
    <property type="entry name" value="Dinitrogenase iron-molybdenum cofactor biosynthesis domain"/>
    <property type="match status" value="1"/>
</dbReference>
<gene>
    <name evidence="2" type="ORF">CUS_5273</name>
</gene>
<proteinExistence type="predicted"/>
<feature type="domain" description="Dinitrogenase iron-molybdenum cofactor biosynthesis" evidence="1">
    <location>
        <begin position="12"/>
        <end position="107"/>
    </location>
</feature>
<sequence>MIFKIAIASSDGVRTDRHFGQADEFCIYSLDTEKEDCELLGKREVCPACHGGEHQVGSFDDVLAVLEDVSAVVAQRVGYGAESYLKSHGKAVYQIPLDIEEALCRLLEEKRWEADKWQLHTKN</sequence>
<protein>
    <submittedName>
        <fullName evidence="2">Dinitrogenase iron-molybdenum cofactor</fullName>
    </submittedName>
</protein>
<dbReference type="Proteomes" id="UP000004259">
    <property type="component" value="Unassembled WGS sequence"/>
</dbReference>
<organism evidence="2 3">
    <name type="scientific">Ruminococcus albus 8</name>
    <dbReference type="NCBI Taxonomy" id="246199"/>
    <lineage>
        <taxon>Bacteria</taxon>
        <taxon>Bacillati</taxon>
        <taxon>Bacillota</taxon>
        <taxon>Clostridia</taxon>
        <taxon>Eubacteriales</taxon>
        <taxon>Oscillospiraceae</taxon>
        <taxon>Ruminococcus</taxon>
    </lineage>
</organism>
<dbReference type="CDD" id="cd00562">
    <property type="entry name" value="NifX_NifB"/>
    <property type="match status" value="1"/>
</dbReference>
<dbReference type="EMBL" id="ADKM02000112">
    <property type="protein sequence ID" value="EGC02058.1"/>
    <property type="molecule type" value="Genomic_DNA"/>
</dbReference>